<gene>
    <name evidence="1" type="ORF">NCTC10638_00620</name>
</gene>
<evidence type="ECO:0000313" key="1">
    <source>
        <dbReference type="EMBL" id="STY59450.1"/>
    </source>
</evidence>
<dbReference type="AlphaFoldDB" id="A0A378MT90"/>
<dbReference type="EMBL" id="UGPN01000002">
    <property type="protein sequence ID" value="STY59450.1"/>
    <property type="molecule type" value="Genomic_DNA"/>
</dbReference>
<reference evidence="1 2" key="1">
    <citation type="submission" date="2018-06" db="EMBL/GenBank/DDBJ databases">
        <authorList>
            <consortium name="Pathogen Informatics"/>
            <person name="Doyle S."/>
        </authorList>
    </citation>
    <scope>NUCLEOTIDE SEQUENCE [LARGE SCALE GENOMIC DNA]</scope>
    <source>
        <strain evidence="1 2">NCTC10638</strain>
    </source>
</reference>
<protein>
    <submittedName>
        <fullName evidence="1">Uncharacterized protein</fullName>
    </submittedName>
</protein>
<organism evidence="1 2">
    <name type="scientific">Mannheimia haemolytica</name>
    <name type="common">Pasteurella haemolytica</name>
    <dbReference type="NCBI Taxonomy" id="75985"/>
    <lineage>
        <taxon>Bacteria</taxon>
        <taxon>Pseudomonadati</taxon>
        <taxon>Pseudomonadota</taxon>
        <taxon>Gammaproteobacteria</taxon>
        <taxon>Pasteurellales</taxon>
        <taxon>Pasteurellaceae</taxon>
        <taxon>Mannheimia</taxon>
    </lineage>
</organism>
<proteinExistence type="predicted"/>
<dbReference type="Proteomes" id="UP000254802">
    <property type="component" value="Unassembled WGS sequence"/>
</dbReference>
<sequence>MEDVKRFGAKLLHIFSQNQPLDSTLFRQMQAVKIDEKLMMSEKSRCEKFPPLGQITDQVRSNFTALTPSGTLFLHPLFSDVNFNRRPDFNGD</sequence>
<evidence type="ECO:0000313" key="2">
    <source>
        <dbReference type="Proteomes" id="UP000254802"/>
    </source>
</evidence>
<name>A0A378MT90_MANHA</name>
<accession>A0A378MT90</accession>